<feature type="compositionally biased region" description="Polar residues" evidence="2">
    <location>
        <begin position="932"/>
        <end position="941"/>
    </location>
</feature>
<feature type="domain" description="PH" evidence="3">
    <location>
        <begin position="1148"/>
        <end position="1266"/>
    </location>
</feature>
<feature type="compositionally biased region" description="Polar residues" evidence="2">
    <location>
        <begin position="2470"/>
        <end position="2487"/>
    </location>
</feature>
<feature type="region of interest" description="Disordered" evidence="2">
    <location>
        <begin position="792"/>
        <end position="812"/>
    </location>
</feature>
<dbReference type="HOGENOM" id="CLU_000610_0_0_1"/>
<proteinExistence type="predicted"/>
<feature type="compositionally biased region" description="Low complexity" evidence="2">
    <location>
        <begin position="2432"/>
        <end position="2441"/>
    </location>
</feature>
<dbReference type="Proteomes" id="UP000053664">
    <property type="component" value="Unassembled WGS sequence"/>
</dbReference>
<feature type="region of interest" description="Disordered" evidence="2">
    <location>
        <begin position="2417"/>
        <end position="2455"/>
    </location>
</feature>
<feature type="compositionally biased region" description="Pro residues" evidence="2">
    <location>
        <begin position="2972"/>
        <end position="2990"/>
    </location>
</feature>
<feature type="compositionally biased region" description="Low complexity" evidence="2">
    <location>
        <begin position="2991"/>
        <end position="3001"/>
    </location>
</feature>
<feature type="region of interest" description="Disordered" evidence="2">
    <location>
        <begin position="1817"/>
        <end position="1851"/>
    </location>
</feature>
<evidence type="ECO:0000256" key="1">
    <source>
        <dbReference type="SAM" id="Coils"/>
    </source>
</evidence>
<feature type="region of interest" description="Disordered" evidence="2">
    <location>
        <begin position="308"/>
        <end position="404"/>
    </location>
</feature>
<feature type="compositionally biased region" description="Low complexity" evidence="2">
    <location>
        <begin position="115"/>
        <end position="130"/>
    </location>
</feature>
<accession>A0A061H320</accession>
<feature type="compositionally biased region" description="Polar residues" evidence="2">
    <location>
        <begin position="389"/>
        <end position="403"/>
    </location>
</feature>
<feature type="region of interest" description="Disordered" evidence="2">
    <location>
        <begin position="2668"/>
        <end position="2710"/>
    </location>
</feature>
<dbReference type="EMBL" id="KE361646">
    <property type="protein sequence ID" value="EPQ26240.1"/>
    <property type="molecule type" value="Genomic_DNA"/>
</dbReference>
<feature type="compositionally biased region" description="Low complexity" evidence="2">
    <location>
        <begin position="695"/>
        <end position="717"/>
    </location>
</feature>
<feature type="compositionally biased region" description="Low complexity" evidence="2">
    <location>
        <begin position="674"/>
        <end position="684"/>
    </location>
</feature>
<feature type="region of interest" description="Disordered" evidence="2">
    <location>
        <begin position="453"/>
        <end position="593"/>
    </location>
</feature>
<feature type="compositionally biased region" description="Low complexity" evidence="2">
    <location>
        <begin position="1714"/>
        <end position="1727"/>
    </location>
</feature>
<feature type="region of interest" description="Disordered" evidence="2">
    <location>
        <begin position="2972"/>
        <end position="3036"/>
    </location>
</feature>
<dbReference type="OrthoDB" id="2507336at2759"/>
<feature type="region of interest" description="Disordered" evidence="2">
    <location>
        <begin position="106"/>
        <end position="132"/>
    </location>
</feature>
<feature type="region of interest" description="Disordered" evidence="2">
    <location>
        <begin position="1284"/>
        <end position="1352"/>
    </location>
</feature>
<feature type="compositionally biased region" description="Polar residues" evidence="2">
    <location>
        <begin position="1331"/>
        <end position="1350"/>
    </location>
</feature>
<name>A0A061H320_9BASI</name>
<evidence type="ECO:0000259" key="3">
    <source>
        <dbReference type="SMART" id="SM00233"/>
    </source>
</evidence>
<feature type="compositionally biased region" description="Polar residues" evidence="2">
    <location>
        <begin position="2380"/>
        <end position="2389"/>
    </location>
</feature>
<feature type="compositionally biased region" description="Polar residues" evidence="2">
    <location>
        <begin position="1603"/>
        <end position="1625"/>
    </location>
</feature>
<evidence type="ECO:0000313" key="5">
    <source>
        <dbReference type="Proteomes" id="UP000053664"/>
    </source>
</evidence>
<dbReference type="GeneID" id="19320254"/>
<dbReference type="RefSeq" id="XP_007881905.1">
    <property type="nucleotide sequence ID" value="XM_007883714.1"/>
</dbReference>
<feature type="compositionally biased region" description="Polar residues" evidence="2">
    <location>
        <begin position="1445"/>
        <end position="1458"/>
    </location>
</feature>
<organism evidence="4 5">
    <name type="scientific">Pseudozyma flocculosa PF-1</name>
    <dbReference type="NCBI Taxonomy" id="1277687"/>
    <lineage>
        <taxon>Eukaryota</taxon>
        <taxon>Fungi</taxon>
        <taxon>Dikarya</taxon>
        <taxon>Basidiomycota</taxon>
        <taxon>Ustilaginomycotina</taxon>
        <taxon>Ustilaginomycetes</taxon>
        <taxon>Ustilaginales</taxon>
        <taxon>Ustilaginaceae</taxon>
        <taxon>Pseudozyma</taxon>
    </lineage>
</organism>
<protein>
    <recommendedName>
        <fullName evidence="3">PH domain-containing protein</fullName>
    </recommendedName>
</protein>
<feature type="compositionally biased region" description="Polar residues" evidence="2">
    <location>
        <begin position="2161"/>
        <end position="2170"/>
    </location>
</feature>
<feature type="compositionally biased region" description="Basic and acidic residues" evidence="2">
    <location>
        <begin position="1"/>
        <end position="12"/>
    </location>
</feature>
<feature type="region of interest" description="Disordered" evidence="2">
    <location>
        <begin position="2470"/>
        <end position="2556"/>
    </location>
</feature>
<feature type="compositionally biased region" description="Low complexity" evidence="2">
    <location>
        <begin position="325"/>
        <end position="337"/>
    </location>
</feature>
<dbReference type="SUPFAM" id="SSF50729">
    <property type="entry name" value="PH domain-like"/>
    <property type="match status" value="1"/>
</dbReference>
<dbReference type="InterPro" id="IPR001849">
    <property type="entry name" value="PH_domain"/>
</dbReference>
<feature type="compositionally biased region" description="Low complexity" evidence="2">
    <location>
        <begin position="2669"/>
        <end position="2681"/>
    </location>
</feature>
<feature type="region of interest" description="Disordered" evidence="2">
    <location>
        <begin position="2590"/>
        <end position="2614"/>
    </location>
</feature>
<feature type="region of interest" description="Disordered" evidence="2">
    <location>
        <begin position="2367"/>
        <end position="2399"/>
    </location>
</feature>
<feature type="region of interest" description="Disordered" evidence="2">
    <location>
        <begin position="1416"/>
        <end position="1644"/>
    </location>
</feature>
<dbReference type="eggNOG" id="ENOG502S3W1">
    <property type="taxonomic scope" value="Eukaryota"/>
</dbReference>
<reference evidence="4 5" key="1">
    <citation type="journal article" date="2013" name="Plant Cell">
        <title>The transition from a phytopathogenic smut ancestor to an anamorphic biocontrol agent deciphered by comparative whole-genome analysis.</title>
        <authorList>
            <person name="Lefebvre F."/>
            <person name="Joly D.L."/>
            <person name="Labbe C."/>
            <person name="Teichmann B."/>
            <person name="Linning R."/>
            <person name="Belzile F."/>
            <person name="Bakkeren G."/>
            <person name="Belanger R.R."/>
        </authorList>
    </citation>
    <scope>NUCLEOTIDE SEQUENCE [LARGE SCALE GENOMIC DNA]</scope>
    <source>
        <strain evidence="4 5">PF-1</strain>
    </source>
</reference>
<feature type="compositionally biased region" description="Basic residues" evidence="2">
    <location>
        <begin position="2488"/>
        <end position="2497"/>
    </location>
</feature>
<dbReference type="KEGG" id="pfp:PFL1_06175"/>
<feature type="coiled-coil region" evidence="1">
    <location>
        <begin position="2745"/>
        <end position="2827"/>
    </location>
</feature>
<dbReference type="PANTHER" id="PTHR34491:SF74">
    <property type="entry name" value="DUF4456 DOMAIN-CONTAINING PROTEIN"/>
    <property type="match status" value="1"/>
</dbReference>
<feature type="region of interest" description="Disordered" evidence="2">
    <location>
        <begin position="674"/>
        <end position="750"/>
    </location>
</feature>
<feature type="compositionally biased region" description="Basic and acidic residues" evidence="2">
    <location>
        <begin position="1841"/>
        <end position="1851"/>
    </location>
</feature>
<feature type="compositionally biased region" description="Basic and acidic residues" evidence="2">
    <location>
        <begin position="2506"/>
        <end position="2517"/>
    </location>
</feature>
<feature type="compositionally biased region" description="Polar residues" evidence="2">
    <location>
        <begin position="549"/>
        <end position="569"/>
    </location>
</feature>
<dbReference type="SMART" id="SM00233">
    <property type="entry name" value="PH"/>
    <property type="match status" value="1"/>
</dbReference>
<gene>
    <name evidence="4" type="ORF">PFL1_06175</name>
</gene>
<feature type="compositionally biased region" description="Low complexity" evidence="2">
    <location>
        <begin position="1628"/>
        <end position="1644"/>
    </location>
</feature>
<sequence length="3135" mass="327156">MKLWRQRQEAKGKGKGKAISTGIGSASLGDLTLRDASDPTERPGRPSTDSVRPGLPTSSSSRVGFPSLGSDRTLAPPIATRTRAISAPKLRPKTWVSQLIAAANTAGEGSASGLETTSQAAERARAQSSPRPVPVSTLVLCRDNDDSDRAQAEEALRWVEAEAASDAALARRGSASGGSALSSVAHSQFSKSAPSLPLTETITRYQDNGALDLLPPLTPVAEPFPVQREPESPLVIRNLDEAPRGAWTPAIDPPASTNLPGPSRLRNPWEARSEEDDLVEEAVASSRSTHKLAVEEEAVLSMLDAMGRQAASGHATSSRPPPSPTSASSRAPTSPASQYSTAFKSPAPSEASQFSQASGESEIAAAPATKLGAVKDAVREREELDRAASASSGANDAPNSASTGWLARGSALRKKASSYFSAIGFDVADENEAGGEAVDAAVAGKAIGTDVATAAPQQLRPPMLSRQTTSAAHYDRGGPRSGDSGAATPASRHGVFARMQQEEQESAQRPQWDVKRPELPHRGSKFSTSSSIGGGLYGRPAVSPGGLLSPTSPMDGSLISSQDNATSLWSRPAHAPDTPNTSHDPRSPNHASVLSRWNSSKFGAAAASTARPGYSLDPDNAAGPVGSSSSILFPPKFRRQTTNWTDATSVASHDADGDFLDKGRPTVTVTVTAATSASGSSVASNQDSQARHEAVSTSDAASRSSRRAASQSDSSAVGSAVACKSVRSGSATIPPSSADGDVAEPSVFSSRLSRQADSVGLHSVAAPAAPLSPMPSSPTKAKDLIRFFETAGSATPTGSPKPASNPPSPTKVSLRTAKKILAEPDGDAAAGDALQVTPKRLVFPLGASNSNPSSATAHDSPLTLSSVSPLAAKLRAGGVAGRTRLRSRMVAAGGAGLDGGLDDADFSDEENMAPSSEATPVRVGAAARRRLSGSSTSTMTRATGVLRPPLASAFALPNEGHAIGHVRSGSSPAPLSSSLAVGTAAQRGLAGPSYRQSGGATSDGMAATTAAGGSVGKRSGGGGSNGGSGFPFRSSVRSIVNAIAGRNVAEGPSPSRSAVDKPKKLKKAVSTGWDYTKEPWEAQQADAEAARKKEQEDEAEEKDDSLSVASRMTLGTIASFRHTVERGQLPESAASAIELSGEPSSTPPVRSGVLFYFNVHHRDPHWQRVQVVLLPSAVAMSWIPAGGGRENVVLDLRACREVHSVPGPEHPSSTSDIGATCARKQGLGRLSPFQLIFDDGVERLAAESAMERVKWVNSIWDVTGVSPRDRPDLSEAGMRPAAVDLNELRWPDPAAPSSRREPLSSMPREATHTRSRTESAIPAANLGPGRSESTASPRRTLPASRSTNTMEAIDRIGSIWKSELSSEADPRECQPSIAEALATGPPVPPKDPEGVAGPARLAPAISSSALGRRQKVRSWRKMVPDEEGAADEGFVHDSAAKMPTMVQSPQQKVKSQPASFADDFSSDKPTLAGTEEIPPRQQDGGSAGREPGNMPDTAAPTELPEAQDATGPTRAEDVASLRVAELDAPPDDDQGGAEAGAATDRARGSDVASLAEVSPDLDGYESAHSHPSQVDEFGPRTPVSEAVFNWSRPKQDGEIRPSDSASQRPARSEFGTITSRVSMENRQAKAASATAPTATVDDAAPKLTEASLTAVAEADDRTPAQRIRDKVLGSVQEPAAREALAVELDAVAAGARPEMQPALAQTLGTVIEETQSQAQSTRASRQQGHTPILTQLRDGSEVDEVIASSDVIRQSLKSPSAESRLSKRTASTSYSQDVHRLLEHLEEQQRAHMEREKLMEDQIRGFQDVIAGLQTKSANGSIRSGRSHRRSSASTAGESRSTSKTDRDSELAAMQEKLDSLHNLVANMVTSQSQRNLDAGASGDAPPLSPGQSRSELARIESMLEKLMRHHASASGDAATMPSVERSRSIVRDAVLAREPSLVHEWDQLPPELRGAELMRSMEERARFGRDGRHEAIAQDLLSVPPRRGSAPPMAEDCGSQATPRANLETPRPDGLRPPSRASMAASVSMTDLDSVAGRVPARSWISADGIPSPPPNSEWDAVSIRSRRIFTPPTAGISTPAQNLRIHGDPNMGATMPTPRPALGPAQPSVGSVDMEAEIRKRRARQQAANGTGSAQPGGWYTPKVPLASAETGADMVMGNVSSDPQRASVSAAAADTPRATDQRGGVGIGTPAVPWAPGGPARDPGRPKAPGEDTPSGLGLSLARNANSGSFEGQRSQAAAADRPRGPQQPEAFDVRKLNVSSKNPELATILEALKQSEAARELQVRQQGELARYVNELHSWLEKDVAERSKEFRILATGVTQLHDELLATKRARPLPPTHGLPPAGLSPTNVPPAAMAAAAMGKTGSASSFGPRAMSRESSGQTATATGIEGLPPSSGMPIPIVTLGDASIPITGPPVGPNPHDSALTGAAPAAASAPPTMLRPGGSALTSAAPPGVAPHITFGNGGKWTNLQTPNLDNGFTTPVRTKRQQKRTWHANTPAGPRKPEEAWYKPDDAATGDGSKPAQAKDKAKDKDKAKAKRPTPLKSSSYISTASASSDRSAKKFVAAAGGALLVRAALTEWEAFKMQQRAEGKPEDPIPAGASGDPELDQRLPLPEPIASKLRDAAEACDQEGVTSAVRDAAQVGLGTQAIIKLSEHVERLEGNERAAAAADAEANDGPLDGDTLAPSEVADRSVGMPTPSPHKTRFADVPEEIGSVKTTSSSLSTDMRAVSNGGPSTGALALAVEEILKHLLERKEEEKKRAAQVEAAKAKKEAEKRKREQTQQMTAAQQKEAEKAELVDMILSRLGQEKSRQEAELVRQQRELDPKSAIESLVTMLNSQRENDRASQASADRAIKEMASSLLRTTTEQNGKLVEAVNSAAREMLKHNINAHADELKRQLSKEVAVMFEDVGKIREAKRALEHEIADLFAIKSRHLTFDAHGGGGGMNLGMPMPMPVNHAPAQIAPYYPPGPGPAPAPAPVAPPQQPQAQPWLPPHAYALGGPPYYHSMPPPGQDAAPTKTRSAPKSGGSKAVIEDKSLRKAAKQAAKAALAAKVAEMAGTAAAPAAAKASKASKAAKAAPPAAAVAPAAAAAPAATPAAAVKGSLVPALLGGGKDILNPFSINFGPRAPR</sequence>
<dbReference type="PANTHER" id="PTHR34491">
    <property type="entry name" value="A-TYPE INCLUSION PROTEIN, PUTATIVE-RELATED"/>
    <property type="match status" value="1"/>
</dbReference>
<feature type="region of interest" description="Disordered" evidence="2">
    <location>
        <begin position="245"/>
        <end position="276"/>
    </location>
</feature>
<evidence type="ECO:0000256" key="2">
    <source>
        <dbReference type="SAM" id="MobiDB-lite"/>
    </source>
</evidence>
<feature type="region of interest" description="Disordered" evidence="2">
    <location>
        <begin position="911"/>
        <end position="941"/>
    </location>
</feature>
<feature type="compositionally biased region" description="Gly residues" evidence="2">
    <location>
        <begin position="1013"/>
        <end position="1029"/>
    </location>
</feature>
<feature type="region of interest" description="Disordered" evidence="2">
    <location>
        <begin position="2123"/>
        <end position="2252"/>
    </location>
</feature>
<feature type="compositionally biased region" description="Polar residues" evidence="2">
    <location>
        <begin position="350"/>
        <end position="359"/>
    </location>
</feature>
<feature type="compositionally biased region" description="Basic and acidic residues" evidence="2">
    <location>
        <begin position="2528"/>
        <end position="2538"/>
    </location>
</feature>
<feature type="region of interest" description="Disordered" evidence="2">
    <location>
        <begin position="1984"/>
        <end position="2021"/>
    </location>
</feature>
<keyword evidence="1" id="KW-0175">Coiled coil</keyword>
<feature type="region of interest" description="Disordered" evidence="2">
    <location>
        <begin position="1075"/>
        <end position="1107"/>
    </location>
</feature>
<feature type="region of interest" description="Disordered" evidence="2">
    <location>
        <begin position="989"/>
        <end position="1031"/>
    </location>
</feature>
<feature type="compositionally biased region" description="Basic and acidic residues" evidence="2">
    <location>
        <begin position="32"/>
        <end position="44"/>
    </location>
</feature>
<feature type="compositionally biased region" description="Basic and acidic residues" evidence="2">
    <location>
        <begin position="512"/>
        <end position="521"/>
    </location>
</feature>
<feature type="region of interest" description="Disordered" evidence="2">
    <location>
        <begin position="1"/>
        <end position="79"/>
    </location>
</feature>
<feature type="region of interest" description="Disordered" evidence="2">
    <location>
        <begin position="1713"/>
        <end position="1738"/>
    </location>
</feature>
<feature type="compositionally biased region" description="Basic and acidic residues" evidence="2">
    <location>
        <begin position="376"/>
        <end position="386"/>
    </location>
</feature>
<feature type="region of interest" description="Disordered" evidence="2">
    <location>
        <begin position="1755"/>
        <end position="1776"/>
    </location>
</feature>
<evidence type="ECO:0000313" key="4">
    <source>
        <dbReference type="EMBL" id="EPQ26240.1"/>
    </source>
</evidence>
<feature type="compositionally biased region" description="Polar residues" evidence="2">
    <location>
        <begin position="2226"/>
        <end position="2239"/>
    </location>
</feature>